<evidence type="ECO:0000313" key="1">
    <source>
        <dbReference type="EMBL" id="KAK8438510.1"/>
    </source>
</evidence>
<sequence>MSSWEDGWLVHLNKKHIPEVNVYPNVSVFNRKLYTFGENGEVFVKFSYIDDTIASYDEVTYLDTKSCVFRVSQNEYIITVFTESGEEVAVVGKLNDRYVTKNNLNQYDVVIRDVNDYKVVPLSKLYDPEQLKPDDFFESAKSRVVNNFDQYIKDIRDS</sequence>
<evidence type="ECO:0000313" key="3">
    <source>
        <dbReference type="Proteomes" id="UP000230249"/>
    </source>
</evidence>
<dbReference type="AlphaFoldDB" id="A0A2H0ZHZ3"/>
<dbReference type="Proteomes" id="UP000230249">
    <property type="component" value="Unassembled WGS sequence"/>
</dbReference>
<reference evidence="1" key="4">
    <citation type="submission" date="2024-03" db="EMBL/GenBank/DDBJ databases">
        <title>Improved genome assembly of Candida auris strain B8441 and annotation of B11205.</title>
        <authorList>
            <person name="Cauldron N.C."/>
            <person name="Shea T."/>
            <person name="Cuomo C.A."/>
        </authorList>
    </citation>
    <scope>NUCLEOTIDE SEQUENCE</scope>
    <source>
        <strain evidence="1">B8441</strain>
    </source>
</reference>
<reference evidence="2 3" key="1">
    <citation type="journal article" date="2017" name="Clin. Infect. Dis.">
        <title>Simultaneous emergence of multidrug-resistant Candida auris on 3 continents confirmed by whole-genome sequencing and epidemiological analyses.</title>
        <authorList>
            <person name="Lockhart S.R."/>
            <person name="Etienne K.A."/>
            <person name="Vallabhaneni S."/>
            <person name="Farooqi J."/>
            <person name="Chowdhary A."/>
            <person name="Govender N.P."/>
            <person name="Colombo A.L."/>
            <person name="Calvo B."/>
            <person name="Cuomo C.A."/>
            <person name="Desjardins C.A."/>
            <person name="Berkow E.L."/>
            <person name="Castanheira M."/>
            <person name="Magobo R.E."/>
            <person name="Jabeen K."/>
            <person name="Asghar R.J."/>
            <person name="Meis J.F."/>
            <person name="Jackson B."/>
            <person name="Chiller T."/>
            <person name="Litvintseva A.P."/>
        </authorList>
    </citation>
    <scope>NUCLEOTIDE SEQUENCE [LARGE SCALE GENOMIC DNA]</scope>
    <source>
        <strain evidence="2 3">B8441</strain>
    </source>
</reference>
<dbReference type="VEuPathDB" id="FungiDB:CJI97_004167"/>
<dbReference type="VEuPathDB" id="FungiDB:B9J08_004103"/>
<dbReference type="EMBL" id="PEKT03000006">
    <property type="protein sequence ID" value="KAK8438510.1"/>
    <property type="molecule type" value="Genomic_DNA"/>
</dbReference>
<dbReference type="OMA" id="CNIEQAG"/>
<evidence type="ECO:0000313" key="2">
    <source>
        <dbReference type="EMBL" id="PIS50290.1"/>
    </source>
</evidence>
<accession>A0A2H0ZHZ3</accession>
<name>A0A2H0ZHZ3_CANAR</name>
<reference evidence="2" key="2">
    <citation type="submission" date="2017-11" db="EMBL/GenBank/DDBJ databases">
        <title>Candida auris genome assembly and annotation.</title>
        <authorList>
            <person name="Munoz J.F."/>
            <person name="Gade L.G."/>
            <person name="Chow N.A."/>
            <person name="Litvintseva A.P."/>
            <person name="Loparev V.N."/>
            <person name="Cuomo C.A."/>
        </authorList>
    </citation>
    <scope>NUCLEOTIDE SEQUENCE</scope>
    <source>
        <strain evidence="2">B8441</strain>
    </source>
</reference>
<gene>
    <name evidence="2" type="ORF">B9J08_004103</name>
    <name evidence="1" type="ORF">B9J08_04857</name>
</gene>
<protein>
    <submittedName>
        <fullName evidence="2">Uncharacterized protein</fullName>
    </submittedName>
</protein>
<comment type="caution">
    <text evidence="2">The sequence shown here is derived from an EMBL/GenBank/DDBJ whole genome shotgun (WGS) entry which is preliminary data.</text>
</comment>
<reference evidence="1 3" key="3">
    <citation type="journal article" date="2018" name="Nat. Commun.">
        <title>Genomic insights into multidrug-resistance, mating and virulence in Candida auris and related emerging species.</title>
        <authorList>
            <person name="Munoz J.F."/>
            <person name="Gade L."/>
            <person name="Chow N.A."/>
            <person name="Loparev V.N."/>
            <person name="Juieng P."/>
            <person name="Berkow E.L."/>
            <person name="Farrer R.A."/>
            <person name="Litvintseva A.P."/>
            <person name="Cuomo C.A."/>
        </authorList>
    </citation>
    <scope>GENOME REANNOTATION</scope>
    <source>
        <strain evidence="1 3">B8441</strain>
    </source>
</reference>
<dbReference type="EMBL" id="PEKT02000008">
    <property type="protein sequence ID" value="PIS50290.1"/>
    <property type="molecule type" value="Genomic_DNA"/>
</dbReference>
<proteinExistence type="predicted"/>
<dbReference type="VEuPathDB" id="FungiDB:CJJ09_005325"/>
<organism evidence="2">
    <name type="scientific">Candidozyma auris</name>
    <name type="common">Yeast</name>
    <name type="synonym">Candida auris</name>
    <dbReference type="NCBI Taxonomy" id="498019"/>
    <lineage>
        <taxon>Eukaryota</taxon>
        <taxon>Fungi</taxon>
        <taxon>Dikarya</taxon>
        <taxon>Ascomycota</taxon>
        <taxon>Saccharomycotina</taxon>
        <taxon>Pichiomycetes</taxon>
        <taxon>Metschnikowiaceae</taxon>
        <taxon>Candidozyma</taxon>
    </lineage>
</organism>
<keyword evidence="3" id="KW-1185">Reference proteome</keyword>
<dbReference type="VEuPathDB" id="FungiDB:CJJ07_003300"/>